<dbReference type="EMBL" id="CAJRAY010000083">
    <property type="protein sequence ID" value="CAG5091778.1"/>
    <property type="molecule type" value="Genomic_DNA"/>
</dbReference>
<keyword evidence="2" id="KW-1185">Reference proteome</keyword>
<name>A0ABN7S3Z1_THEXY</name>
<comment type="caution">
    <text evidence="1">The sequence shown here is derived from an EMBL/GenBank/DDBJ whole genome shotgun (WGS) entry which is preliminary data.</text>
</comment>
<evidence type="ECO:0000313" key="1">
    <source>
        <dbReference type="EMBL" id="CAG5091778.1"/>
    </source>
</evidence>
<proteinExistence type="predicted"/>
<dbReference type="InterPro" id="IPR036916">
    <property type="entry name" value="Sda_sf"/>
</dbReference>
<dbReference type="Proteomes" id="UP000681526">
    <property type="component" value="Unassembled WGS sequence"/>
</dbReference>
<dbReference type="SUPFAM" id="SSF100985">
    <property type="entry name" value="Sporulation inhibitor Sda"/>
    <property type="match status" value="1"/>
</dbReference>
<sequence>MNKLPDELLLEAYYTAVEQKLDPAFIRMLAAELSRRKLKPVSVRMGA</sequence>
<accession>A0ABN7S3Z1</accession>
<protein>
    <submittedName>
        <fullName evidence="1">Sporulation inhibitor A</fullName>
    </submittedName>
</protein>
<reference evidence="1 2" key="1">
    <citation type="submission" date="2021-04" db="EMBL/GenBank/DDBJ databases">
        <authorList>
            <person name="Rakotoarivonina H."/>
        </authorList>
    </citation>
    <scope>NUCLEOTIDE SEQUENCE [LARGE SCALE GENOMIC DNA]</scope>
    <source>
        <strain evidence="1 2">XE</strain>
    </source>
</reference>
<organism evidence="1 2">
    <name type="scientific">Thermobacillus xylanilyticus</name>
    <dbReference type="NCBI Taxonomy" id="76633"/>
    <lineage>
        <taxon>Bacteria</taxon>
        <taxon>Bacillati</taxon>
        <taxon>Bacillota</taxon>
        <taxon>Bacilli</taxon>
        <taxon>Bacillales</taxon>
        <taxon>Paenibacillaceae</taxon>
        <taxon>Thermobacillus</taxon>
    </lineage>
</organism>
<dbReference type="Pfam" id="PF08970">
    <property type="entry name" value="Sda"/>
    <property type="match status" value="1"/>
</dbReference>
<dbReference type="RefSeq" id="WP_015255576.1">
    <property type="nucleotide sequence ID" value="NZ_CAJRAY010000083.1"/>
</dbReference>
<dbReference type="Gene3D" id="1.10.287.1100">
    <property type="entry name" value="Sporulation inhibitor A"/>
    <property type="match status" value="1"/>
</dbReference>
<dbReference type="InterPro" id="IPR015064">
    <property type="entry name" value="Sda"/>
</dbReference>
<gene>
    <name evidence="1" type="primary">txxe 3359</name>
    <name evidence="1" type="ORF">TXXE_16355</name>
</gene>
<evidence type="ECO:0000313" key="2">
    <source>
        <dbReference type="Proteomes" id="UP000681526"/>
    </source>
</evidence>